<evidence type="ECO:0000259" key="1">
    <source>
        <dbReference type="PROSITE" id="PS50925"/>
    </source>
</evidence>
<dbReference type="EMBL" id="JASPKY010000409">
    <property type="protein sequence ID" value="KAK9701726.1"/>
    <property type="molecule type" value="Genomic_DNA"/>
</dbReference>
<dbReference type="Gene3D" id="3.30.70.100">
    <property type="match status" value="1"/>
</dbReference>
<dbReference type="PANTHER" id="PTHR34035">
    <property type="entry name" value="TESTIS-EXPRESSED PROTEIN 47"/>
    <property type="match status" value="1"/>
</dbReference>
<proteinExistence type="predicted"/>
<dbReference type="InterPro" id="IPR036046">
    <property type="entry name" value="Acylphosphatase-like_dom_sf"/>
</dbReference>
<dbReference type="PANTHER" id="PTHR34035:SF1">
    <property type="entry name" value="TESTIS-EXPRESSED PROTEIN 47"/>
    <property type="match status" value="1"/>
</dbReference>
<evidence type="ECO:0000313" key="2">
    <source>
        <dbReference type="EMBL" id="KAK9701726.1"/>
    </source>
</evidence>
<accession>A0AAW1JEE8</accession>
<gene>
    <name evidence="2" type="ORF">QE152_g30409</name>
</gene>
<comment type="caution">
    <text evidence="2">The sequence shown here is derived from an EMBL/GenBank/DDBJ whole genome shotgun (WGS) entry which is preliminary data.</text>
</comment>
<dbReference type="AlphaFoldDB" id="A0AAW1JEE8"/>
<dbReference type="InterPro" id="IPR055308">
    <property type="entry name" value="TEX47-like"/>
</dbReference>
<dbReference type="GO" id="GO:0071949">
    <property type="term" value="F:FAD binding"/>
    <property type="evidence" value="ECO:0007669"/>
    <property type="project" value="InterPro"/>
</dbReference>
<dbReference type="GO" id="GO:0009882">
    <property type="term" value="F:blue light photoreceptor activity"/>
    <property type="evidence" value="ECO:0007669"/>
    <property type="project" value="InterPro"/>
</dbReference>
<name>A0AAW1JEE8_POPJA</name>
<keyword evidence="3" id="KW-1185">Reference proteome</keyword>
<evidence type="ECO:0000313" key="3">
    <source>
        <dbReference type="Proteomes" id="UP001458880"/>
    </source>
</evidence>
<dbReference type="Proteomes" id="UP001458880">
    <property type="component" value="Unassembled WGS sequence"/>
</dbReference>
<dbReference type="SUPFAM" id="SSF54975">
    <property type="entry name" value="Acylphosphatase/BLUF domain-like"/>
    <property type="match status" value="1"/>
</dbReference>
<protein>
    <recommendedName>
        <fullName evidence="1">BLUF domain-containing protein</fullName>
    </recommendedName>
</protein>
<dbReference type="InterPro" id="IPR007024">
    <property type="entry name" value="BLUF_domain"/>
</dbReference>
<feature type="domain" description="BLUF" evidence="1">
    <location>
        <begin position="33"/>
        <end position="136"/>
    </location>
</feature>
<dbReference type="Pfam" id="PF24787">
    <property type="entry name" value="TEX47"/>
    <property type="match status" value="1"/>
</dbReference>
<reference evidence="2 3" key="1">
    <citation type="journal article" date="2024" name="BMC Genomics">
        <title>De novo assembly and annotation of Popillia japonica's genome with initial clues to its potential as an invasive pest.</title>
        <authorList>
            <person name="Cucini C."/>
            <person name="Boschi S."/>
            <person name="Funari R."/>
            <person name="Cardaioli E."/>
            <person name="Iannotti N."/>
            <person name="Marturano G."/>
            <person name="Paoli F."/>
            <person name="Bruttini M."/>
            <person name="Carapelli A."/>
            <person name="Frati F."/>
            <person name="Nardi F."/>
        </authorList>
    </citation>
    <scope>NUCLEOTIDE SEQUENCE [LARGE SCALE GENOMIC DNA]</scope>
    <source>
        <strain evidence="2">DMR45628</strain>
    </source>
</reference>
<dbReference type="PROSITE" id="PS50925">
    <property type="entry name" value="BLUF"/>
    <property type="match status" value="1"/>
</dbReference>
<sequence length="284" mass="33213">MPITTKSEKGQKRKSVLDILKLNFSLHERNTFVHRLIYIGNFVCNEPASEDKPLMDGFRRTVKTINDRYFDEKLTGLLLLYNQHFCHLLEGSEESIVRFLTLMYENDILKDKLGASKLLVIYHHVNQRIIEDWIILTATTNAYFAETEDSLLVQKKDTLFFKKHCIEKLYLLGLSLRQSKIPEQHEDVPSRPISRRKLKGKAASAKKDPVIKVSVFLPELDYVKNLLVAPNTYDLKYYLEIYDKINYLDVYEEVVWPVPCEYMPMHTFNKEIDPIAPLPSKLND</sequence>
<organism evidence="2 3">
    <name type="scientific">Popillia japonica</name>
    <name type="common">Japanese beetle</name>
    <dbReference type="NCBI Taxonomy" id="7064"/>
    <lineage>
        <taxon>Eukaryota</taxon>
        <taxon>Metazoa</taxon>
        <taxon>Ecdysozoa</taxon>
        <taxon>Arthropoda</taxon>
        <taxon>Hexapoda</taxon>
        <taxon>Insecta</taxon>
        <taxon>Pterygota</taxon>
        <taxon>Neoptera</taxon>
        <taxon>Endopterygota</taxon>
        <taxon>Coleoptera</taxon>
        <taxon>Polyphaga</taxon>
        <taxon>Scarabaeiformia</taxon>
        <taxon>Scarabaeidae</taxon>
        <taxon>Rutelinae</taxon>
        <taxon>Popillia</taxon>
    </lineage>
</organism>